<keyword evidence="1" id="KW-0472">Membrane</keyword>
<dbReference type="EMBL" id="WDED01000029">
    <property type="protein sequence ID" value="KAB6145478.1"/>
    <property type="molecule type" value="Genomic_DNA"/>
</dbReference>
<evidence type="ECO:0000256" key="2">
    <source>
        <dbReference type="SAM" id="SignalP"/>
    </source>
</evidence>
<evidence type="ECO:0000313" key="17">
    <source>
        <dbReference type="Proteomes" id="UP000471447"/>
    </source>
</evidence>
<evidence type="ECO:0000313" key="5">
    <source>
        <dbReference type="EMBL" id="KAA9049665.1"/>
    </source>
</evidence>
<keyword evidence="2" id="KW-0732">Signal</keyword>
<dbReference type="AlphaFoldDB" id="A0A174H8P3"/>
<dbReference type="Proteomes" id="UP000183766">
    <property type="component" value="Unassembled WGS sequence"/>
</dbReference>
<dbReference type="Proteomes" id="UP000183040">
    <property type="component" value="Unassembled WGS sequence"/>
</dbReference>
<dbReference type="EMBL" id="WDES01000014">
    <property type="protein sequence ID" value="KAB6088284.1"/>
    <property type="molecule type" value="Genomic_DNA"/>
</dbReference>
<reference evidence="13" key="2">
    <citation type="submission" date="2016-10" db="EMBL/GenBank/DDBJ databases">
        <authorList>
            <person name="Varghese N."/>
            <person name="Submissions S."/>
        </authorList>
    </citation>
    <scope>NUCLEOTIDE SEQUENCE [LARGE SCALE GENOMIC DNA]</scope>
    <source>
        <strain evidence="13">NLAE-zl-C202</strain>
    </source>
</reference>
<keyword evidence="1" id="KW-0812">Transmembrane</keyword>
<keyword evidence="1" id="KW-1133">Transmembrane helix</keyword>
<evidence type="ECO:0000313" key="12">
    <source>
        <dbReference type="Proteomes" id="UP000183040"/>
    </source>
</evidence>
<dbReference type="EMBL" id="FNRP01000019">
    <property type="protein sequence ID" value="SEA94677.1"/>
    <property type="molecule type" value="Genomic_DNA"/>
</dbReference>
<evidence type="ECO:0000313" key="13">
    <source>
        <dbReference type="Proteomes" id="UP000183766"/>
    </source>
</evidence>
<accession>A0A174H8P3</accession>
<dbReference type="EMBL" id="FOUM01000014">
    <property type="protein sequence ID" value="SFM94039.1"/>
    <property type="molecule type" value="Genomic_DNA"/>
</dbReference>
<dbReference type="Proteomes" id="UP000487596">
    <property type="component" value="Unassembled WGS sequence"/>
</dbReference>
<feature type="transmembrane region" description="Helical" evidence="1">
    <location>
        <begin position="330"/>
        <end position="350"/>
    </location>
</feature>
<evidence type="ECO:0000313" key="4">
    <source>
        <dbReference type="EMBL" id="HJG12610.1"/>
    </source>
</evidence>
<reference evidence="5" key="6">
    <citation type="submission" date="2019-09" db="EMBL/GenBank/DDBJ databases">
        <authorList>
            <person name="Ross B.D."/>
            <person name="Verster A.J."/>
            <person name="Radey M.C."/>
            <person name="Schmidtke D.T."/>
            <person name="Pope C.E."/>
            <person name="Hoffman L.R."/>
            <person name="Hajjar A.M."/>
            <person name="Peterson S.B."/>
            <person name="Borenstein E."/>
            <person name="Mougous J.D."/>
        </authorList>
    </citation>
    <scope>NUCLEOTIDE SEQUENCE</scope>
    <source>
        <strain evidence="5">H204</strain>
    </source>
</reference>
<organism evidence="7 18">
    <name type="scientific">Bacteroides xylanisolvens</name>
    <dbReference type="NCBI Taxonomy" id="371601"/>
    <lineage>
        <taxon>Bacteria</taxon>
        <taxon>Pseudomonadati</taxon>
        <taxon>Bacteroidota</taxon>
        <taxon>Bacteroidia</taxon>
        <taxon>Bacteroidales</taxon>
        <taxon>Bacteroidaceae</taxon>
        <taxon>Bacteroides</taxon>
    </lineage>
</organism>
<dbReference type="InterPro" id="IPR045957">
    <property type="entry name" value="DUF6377"/>
</dbReference>
<evidence type="ECO:0000313" key="8">
    <source>
        <dbReference type="EMBL" id="KAB6145478.1"/>
    </source>
</evidence>
<dbReference type="Proteomes" id="UP000435059">
    <property type="component" value="Unassembled WGS sequence"/>
</dbReference>
<reference evidence="4" key="7">
    <citation type="journal article" date="2021" name="PeerJ">
        <title>Extensive microbial diversity within the chicken gut microbiome revealed by metagenomics and culture.</title>
        <authorList>
            <person name="Gilroy R."/>
            <person name="Ravi A."/>
            <person name="Getino M."/>
            <person name="Pursley I."/>
            <person name="Horton D.L."/>
            <person name="Alikhan N.F."/>
            <person name="Baker D."/>
            <person name="Gharbi K."/>
            <person name="Hall N."/>
            <person name="Watson M."/>
            <person name="Adriaenssens E.M."/>
            <person name="Foster-Nyarko E."/>
            <person name="Jarju S."/>
            <person name="Secka A."/>
            <person name="Antonio M."/>
            <person name="Oren A."/>
            <person name="Chaudhuri R.R."/>
            <person name="La Ragione R."/>
            <person name="Hildebrand F."/>
            <person name="Pallen M.J."/>
        </authorList>
    </citation>
    <scope>NUCLEOTIDE SEQUENCE</scope>
    <source>
        <strain evidence="4">CHK154-13316</strain>
    </source>
</reference>
<evidence type="ECO:0000313" key="14">
    <source>
        <dbReference type="Proteomes" id="UP000327007"/>
    </source>
</evidence>
<dbReference type="Proteomes" id="UP000747074">
    <property type="component" value="Unassembled WGS sequence"/>
</dbReference>
<proteinExistence type="predicted"/>
<protein>
    <submittedName>
        <fullName evidence="4">DUF6377 domain-containing protein</fullName>
    </submittedName>
</protein>
<evidence type="ECO:0000313" key="10">
    <source>
        <dbReference type="EMBL" id="SEA94677.1"/>
    </source>
</evidence>
<gene>
    <name evidence="5" type="ORF">F6S82_04120</name>
    <name evidence="8" type="ORF">GA398_17400</name>
    <name evidence="7" type="ORF">GA424_19015</name>
    <name evidence="6" type="ORF">GA574_09860</name>
    <name evidence="9" type="ORF">GAZ26_15915</name>
    <name evidence="4" type="ORF">K8V07_11875</name>
    <name evidence="10" type="ORF">SAMN04487924_11959</name>
    <name evidence="11" type="ORF">SAMN05216250_11467</name>
</gene>
<evidence type="ECO:0000313" key="11">
    <source>
        <dbReference type="EMBL" id="SFM94039.1"/>
    </source>
</evidence>
<dbReference type="Proteomes" id="UP000471447">
    <property type="component" value="Unassembled WGS sequence"/>
</dbReference>
<feature type="signal peptide" evidence="2">
    <location>
        <begin position="1"/>
        <end position="20"/>
    </location>
</feature>
<reference evidence="5" key="4">
    <citation type="journal article" date="2019" name="bioRxiv">
        <title>Acquired interbacterial defense systems protect against interspecies antagonism in the human gut microbiome.</title>
        <authorList>
            <person name="Ross B.D."/>
            <person name="Verster A.J."/>
            <person name="Radey M.C."/>
            <person name="Schmidtke D.T."/>
            <person name="Pope C.E."/>
            <person name="Hoffman L.R."/>
            <person name="Hajjar A.M."/>
            <person name="Peterson S.B."/>
            <person name="Borenstein E."/>
            <person name="Mougous J.D."/>
        </authorList>
    </citation>
    <scope>NUCLEOTIDE SEQUENCE</scope>
    <source>
        <strain evidence="5">H204</strain>
    </source>
</reference>
<dbReference type="Proteomes" id="UP000434604">
    <property type="component" value="Unassembled WGS sequence"/>
</dbReference>
<evidence type="ECO:0000313" key="16">
    <source>
        <dbReference type="Proteomes" id="UP000435059"/>
    </source>
</evidence>
<evidence type="ECO:0000256" key="1">
    <source>
        <dbReference type="SAM" id="Phobius"/>
    </source>
</evidence>
<dbReference type="EMBL" id="DYVL01000141">
    <property type="protein sequence ID" value="HJG12610.1"/>
    <property type="molecule type" value="Genomic_DNA"/>
</dbReference>
<dbReference type="Pfam" id="PF19904">
    <property type="entry name" value="DUF6377"/>
    <property type="match status" value="1"/>
</dbReference>
<evidence type="ECO:0000313" key="9">
    <source>
        <dbReference type="EMBL" id="KAB6421901.1"/>
    </source>
</evidence>
<keyword evidence="16" id="KW-1185">Reference proteome</keyword>
<feature type="domain" description="DUF6377" evidence="3">
    <location>
        <begin position="256"/>
        <end position="496"/>
    </location>
</feature>
<sequence length="531" mass="61846">MRNIAYILAFLLVCPTLLFATQTDDNAAVLKRLDDIINKKETFQVQKEKAIDALKMQLAHSVAPADKYRLYGSLFDAYLHYQADSALYYINRRQQLLPQLTRPELADEIIIDRATVLGVMGMYIEAMKELESINSEKLDKQTLLSYYQTYRACYGWLADYTTNKEEKKKYLTKTDLYRDSIIGIMPPEINRTIVLAEKCIVTGKADTALVMLSDALKDAVDERQKVYIYYTLSEAYGMKGDMEKEVYYLILTAIADLESSVREYASLQKLAHLMYELGDVDRAYKYLSCSMEDAVACNARLRFIEVTEFFPIIDKAYKLKEEKERVVSQAMLVSVSLLSFFLLIAVFYLYRWMKKLSAMRRDLSLANKQMQAVNKELEQTGKIKEVYIARYLDRCVNYLDKLETYRRSLAKLAMASRIEDLFKAIKSEQFIRDERNEFYNEFDKSFLKLFPNFITAFNELLVEEGRIYPKSDELLTTELRIFALIRLGVIDSNKIAHFLGYSLATIYNYRSRMRNKAAGDKDRFEQDVMNL</sequence>
<evidence type="ECO:0000313" key="15">
    <source>
        <dbReference type="Proteomes" id="UP000434604"/>
    </source>
</evidence>
<dbReference type="EMBL" id="WDEH01000037">
    <property type="protein sequence ID" value="KAB6134256.1"/>
    <property type="molecule type" value="Genomic_DNA"/>
</dbReference>
<dbReference type="EMBL" id="VYQC01000002">
    <property type="protein sequence ID" value="KAA9049665.1"/>
    <property type="molecule type" value="Genomic_DNA"/>
</dbReference>
<reference evidence="14" key="3">
    <citation type="journal article" date="2018" name="J. Anim. Genet.">
        <title>Acquired interbacterial defense systems protect against interspecies antagonism in the human gut microbiome.</title>
        <authorList>
            <person name="Ross B.D."/>
            <person name="Verster A.J."/>
            <person name="Radey M.C."/>
            <person name="Schmidtke D.T."/>
            <person name="Pope C.E."/>
            <person name="Hoffman L.R."/>
            <person name="Hajjar A."/>
            <person name="Peterson S.B."/>
            <person name="Borenstein E."/>
            <person name="Mougous J."/>
        </authorList>
    </citation>
    <scope>NUCLEOTIDE SEQUENCE [LARGE SCALE GENOMIC DNA]</scope>
    <source>
        <strain evidence="14">H204</strain>
    </source>
</reference>
<evidence type="ECO:0000313" key="7">
    <source>
        <dbReference type="EMBL" id="KAB6134256.1"/>
    </source>
</evidence>
<feature type="chain" id="PRO_5014251404" evidence="2">
    <location>
        <begin position="21"/>
        <end position="531"/>
    </location>
</feature>
<dbReference type="Proteomes" id="UP000327007">
    <property type="component" value="Unassembled WGS sequence"/>
</dbReference>
<dbReference type="EMBL" id="WDCG01000017">
    <property type="protein sequence ID" value="KAB6421901.1"/>
    <property type="molecule type" value="Genomic_DNA"/>
</dbReference>
<reference evidence="15 16" key="5">
    <citation type="journal article" date="2019" name="Nat. Med.">
        <title>A library of human gut bacterial isolates paired with longitudinal multiomics data enables mechanistic microbiome research.</title>
        <authorList>
            <person name="Poyet M."/>
            <person name="Groussin M."/>
            <person name="Gibbons S.M."/>
            <person name="Avila-Pacheco J."/>
            <person name="Jiang X."/>
            <person name="Kearney S.M."/>
            <person name="Perrotta A.R."/>
            <person name="Berdy B."/>
            <person name="Zhao S."/>
            <person name="Lieberman T.D."/>
            <person name="Swanson P.K."/>
            <person name="Smith M."/>
            <person name="Roesemann S."/>
            <person name="Alexander J.E."/>
            <person name="Rich S.A."/>
            <person name="Livny J."/>
            <person name="Vlamakis H."/>
            <person name="Clish C."/>
            <person name="Bullock K."/>
            <person name="Deik A."/>
            <person name="Scott J."/>
            <person name="Pierce K.A."/>
            <person name="Xavier R.J."/>
            <person name="Alm E.J."/>
        </authorList>
    </citation>
    <scope>NUCLEOTIDE SEQUENCE [LARGE SCALE GENOMIC DNA]</scope>
    <source>
        <strain evidence="8 15">BIOML-A58</strain>
        <strain evidence="7 18">BIOML-A62</strain>
        <strain evidence="9 17">BIOML-A7</strain>
        <strain evidence="6 16">BIOML-A74</strain>
    </source>
</reference>
<name>A0A174H8P3_9BACE</name>
<evidence type="ECO:0000313" key="18">
    <source>
        <dbReference type="Proteomes" id="UP000487596"/>
    </source>
</evidence>
<dbReference type="GeneID" id="69483236"/>
<reference evidence="10 12" key="1">
    <citation type="submission" date="2016-10" db="EMBL/GenBank/DDBJ databases">
        <authorList>
            <person name="de Groot N.N."/>
        </authorList>
    </citation>
    <scope>NUCLEOTIDE SEQUENCE [LARGE SCALE GENOMIC DNA]</scope>
    <source>
        <strain evidence="11">NLAE-zl-C202</strain>
        <strain evidence="10 12">NLAE-zl-G339</strain>
    </source>
</reference>
<reference evidence="4" key="8">
    <citation type="submission" date="2021-09" db="EMBL/GenBank/DDBJ databases">
        <authorList>
            <person name="Gilroy R."/>
        </authorList>
    </citation>
    <scope>NUCLEOTIDE SEQUENCE</scope>
    <source>
        <strain evidence="4">CHK154-13316</strain>
    </source>
</reference>
<evidence type="ECO:0000313" key="6">
    <source>
        <dbReference type="EMBL" id="KAB6088284.1"/>
    </source>
</evidence>
<evidence type="ECO:0000259" key="3">
    <source>
        <dbReference type="Pfam" id="PF19904"/>
    </source>
</evidence>
<dbReference type="RefSeq" id="WP_004312987.1">
    <property type="nucleotide sequence ID" value="NZ_BAABZH010000001.1"/>
</dbReference>